<name>A0A426DH87_9FIRM</name>
<dbReference type="Proteomes" id="UP000274920">
    <property type="component" value="Unassembled WGS sequence"/>
</dbReference>
<dbReference type="RefSeq" id="WP_125127649.1">
    <property type="nucleotide sequence ID" value="NZ_RHJS01000002.1"/>
</dbReference>
<keyword evidence="2" id="KW-1185">Reference proteome</keyword>
<organism evidence="1 2">
    <name type="scientific">Schaedlerella arabinosiphila</name>
    <dbReference type="NCBI Taxonomy" id="2044587"/>
    <lineage>
        <taxon>Bacteria</taxon>
        <taxon>Bacillati</taxon>
        <taxon>Bacillota</taxon>
        <taxon>Clostridia</taxon>
        <taxon>Lachnospirales</taxon>
        <taxon>Lachnospiraceae</taxon>
        <taxon>Schaedlerella</taxon>
    </lineage>
</organism>
<dbReference type="AlphaFoldDB" id="A0A426DH87"/>
<reference evidence="1" key="1">
    <citation type="submission" date="2018-10" db="EMBL/GenBank/DDBJ databases">
        <title>Schaedlerella arabinophila gen. nov. sp. nov., isolated from the mouse intestinal tract and comparative analysis with the genome of the closely related altered Schaedler flora strain ASF502.</title>
        <authorList>
            <person name="Miyake S."/>
            <person name="Soh M."/>
            <person name="Seedorf H."/>
        </authorList>
    </citation>
    <scope>NUCLEOTIDE SEQUENCE [LARGE SCALE GENOMIC DNA]</scope>
    <source>
        <strain evidence="1">DSM 106076</strain>
    </source>
</reference>
<dbReference type="EMBL" id="RHJS01000002">
    <property type="protein sequence ID" value="RRK32124.1"/>
    <property type="molecule type" value="Genomic_DNA"/>
</dbReference>
<protein>
    <submittedName>
        <fullName evidence="1">Uncharacterized protein</fullName>
    </submittedName>
</protein>
<gene>
    <name evidence="1" type="ORF">EBB54_12645</name>
</gene>
<evidence type="ECO:0000313" key="2">
    <source>
        <dbReference type="Proteomes" id="UP000274920"/>
    </source>
</evidence>
<comment type="caution">
    <text evidence="1">The sequence shown here is derived from an EMBL/GenBank/DDBJ whole genome shotgun (WGS) entry which is preliminary data.</text>
</comment>
<accession>A0A426DH87</accession>
<sequence>MKFTESILVKYTFLELLEREFGIQLREDETEKIELAKQSIEIYGSVEEFYEATGWQRDNPEESGREYLLAHRILAEIQGKLWYFSRIRYEDGVKCAGKSDCT</sequence>
<proteinExistence type="predicted"/>
<evidence type="ECO:0000313" key="1">
    <source>
        <dbReference type="EMBL" id="RRK32124.1"/>
    </source>
</evidence>